<evidence type="ECO:0000256" key="1">
    <source>
        <dbReference type="ARBA" id="ARBA00022450"/>
    </source>
</evidence>
<evidence type="ECO:0000259" key="3">
    <source>
        <dbReference type="PROSITE" id="PS50075"/>
    </source>
</evidence>
<dbReference type="Gene3D" id="1.10.1200.10">
    <property type="entry name" value="ACP-like"/>
    <property type="match status" value="1"/>
</dbReference>
<sequence length="104" mass="11917">MVNREIVMDYILSCLQDLVENGVEIKPDSDLVNDLGLESIKVMDLLMMLEDRFDISIPINILLDVKTPAQLMETLLPWLENKIMGLYDKYARLAGERLQFSDNG</sequence>
<accession>A0A2X1NC35</accession>
<dbReference type="Pfam" id="PF00550">
    <property type="entry name" value="PP-binding"/>
    <property type="match status" value="1"/>
</dbReference>
<proteinExistence type="predicted"/>
<dbReference type="SMR" id="A0A2X1NC35"/>
<evidence type="ECO:0000313" key="5">
    <source>
        <dbReference type="Proteomes" id="UP000250780"/>
    </source>
</evidence>
<protein>
    <submittedName>
        <fullName evidence="4">Putative acyl carrier protein</fullName>
    </submittedName>
</protein>
<feature type="domain" description="Carrier" evidence="3">
    <location>
        <begin position="1"/>
        <end position="79"/>
    </location>
</feature>
<dbReference type="EMBL" id="UASD01000009">
    <property type="protein sequence ID" value="SPX17449.1"/>
    <property type="molecule type" value="Genomic_DNA"/>
</dbReference>
<dbReference type="AlphaFoldDB" id="A0A2X1NC35"/>
<dbReference type="SUPFAM" id="SSF47336">
    <property type="entry name" value="ACP-like"/>
    <property type="match status" value="1"/>
</dbReference>
<dbReference type="PROSITE" id="PS50075">
    <property type="entry name" value="CARRIER"/>
    <property type="match status" value="1"/>
</dbReference>
<keyword evidence="1" id="KW-0596">Phosphopantetheine</keyword>
<reference evidence="4 5" key="1">
    <citation type="submission" date="2018-06" db="EMBL/GenBank/DDBJ databases">
        <authorList>
            <consortium name="Pathogen Informatics"/>
            <person name="Doyle S."/>
        </authorList>
    </citation>
    <scope>NUCLEOTIDE SEQUENCE [LARGE SCALE GENOMIC DNA]</scope>
    <source>
        <strain evidence="4 5">NCTC9073</strain>
    </source>
</reference>
<evidence type="ECO:0000313" key="4">
    <source>
        <dbReference type="EMBL" id="SPX17449.1"/>
    </source>
</evidence>
<organism evidence="4 5">
    <name type="scientific">Escherichia coli</name>
    <dbReference type="NCBI Taxonomy" id="562"/>
    <lineage>
        <taxon>Bacteria</taxon>
        <taxon>Pseudomonadati</taxon>
        <taxon>Pseudomonadota</taxon>
        <taxon>Gammaproteobacteria</taxon>
        <taxon>Enterobacterales</taxon>
        <taxon>Enterobacteriaceae</taxon>
        <taxon>Escherichia</taxon>
    </lineage>
</organism>
<dbReference type="InterPro" id="IPR006162">
    <property type="entry name" value="Ppantetheine_attach_site"/>
</dbReference>
<dbReference type="Proteomes" id="UP000250780">
    <property type="component" value="Unassembled WGS sequence"/>
</dbReference>
<keyword evidence="2" id="KW-0597">Phosphoprotein</keyword>
<name>A0A2X1NC35_ECOLX</name>
<dbReference type="InterPro" id="IPR009081">
    <property type="entry name" value="PP-bd_ACP"/>
</dbReference>
<dbReference type="PROSITE" id="PS00012">
    <property type="entry name" value="PHOSPHOPANTETHEINE"/>
    <property type="match status" value="1"/>
</dbReference>
<gene>
    <name evidence="4" type="ORF">NCTC9073_05267</name>
</gene>
<evidence type="ECO:0000256" key="2">
    <source>
        <dbReference type="ARBA" id="ARBA00022553"/>
    </source>
</evidence>
<dbReference type="InterPro" id="IPR036736">
    <property type="entry name" value="ACP-like_sf"/>
</dbReference>